<dbReference type="Proteomes" id="UP000885706">
    <property type="component" value="Unassembled WGS sequence"/>
</dbReference>
<dbReference type="InterPro" id="IPR019480">
    <property type="entry name" value="Dihydroorotate_DH_Fe-S-bd"/>
</dbReference>
<evidence type="ECO:0000256" key="2">
    <source>
        <dbReference type="PIRSR" id="PIRSR006816-2"/>
    </source>
</evidence>
<feature type="binding site" evidence="2">
    <location>
        <position position="223"/>
    </location>
    <ligand>
        <name>[2Fe-2S] cluster</name>
        <dbReference type="ChEBI" id="CHEBI:190135"/>
    </ligand>
</feature>
<dbReference type="CDD" id="cd06219">
    <property type="entry name" value="DHOD_e_trans_like1"/>
    <property type="match status" value="1"/>
</dbReference>
<dbReference type="Gene3D" id="2.40.30.10">
    <property type="entry name" value="Translation factors"/>
    <property type="match status" value="1"/>
</dbReference>
<dbReference type="NCBIfam" id="NF004862">
    <property type="entry name" value="PRK06222.1"/>
    <property type="match status" value="1"/>
</dbReference>
<dbReference type="InterPro" id="IPR050353">
    <property type="entry name" value="PyrK_electron_transfer"/>
</dbReference>
<dbReference type="InterPro" id="IPR017938">
    <property type="entry name" value="Riboflavin_synthase-like_b-brl"/>
</dbReference>
<evidence type="ECO:0000313" key="4">
    <source>
        <dbReference type="EMBL" id="HDD35611.1"/>
    </source>
</evidence>
<keyword evidence="1" id="KW-0274">FAD</keyword>
<dbReference type="InterPro" id="IPR008333">
    <property type="entry name" value="Cbr1-like_FAD-bd_dom"/>
</dbReference>
<dbReference type="InterPro" id="IPR039261">
    <property type="entry name" value="FNR_nucleotide-bd"/>
</dbReference>
<dbReference type="EMBL" id="DQWQ01000098">
    <property type="protein sequence ID" value="HDD35611.1"/>
    <property type="molecule type" value="Genomic_DNA"/>
</dbReference>
<keyword evidence="2" id="KW-0001">2Fe-2S</keyword>
<organism evidence="4">
    <name type="scientific">Desulfofervidus auxilii</name>
    <dbReference type="NCBI Taxonomy" id="1621989"/>
    <lineage>
        <taxon>Bacteria</taxon>
        <taxon>Pseudomonadati</taxon>
        <taxon>Thermodesulfobacteriota</taxon>
        <taxon>Candidatus Desulfofervidia</taxon>
        <taxon>Candidatus Desulfofervidales</taxon>
        <taxon>Candidatus Desulfofervidaceae</taxon>
        <taxon>Candidatus Desulfofervidus</taxon>
    </lineage>
</organism>
<reference evidence="4" key="1">
    <citation type="journal article" date="2020" name="mSystems">
        <title>Genome- and Community-Level Interaction Insights into Carbon Utilization and Element Cycling Functions of Hydrothermarchaeota in Hydrothermal Sediment.</title>
        <authorList>
            <person name="Zhou Z."/>
            <person name="Liu Y."/>
            <person name="Xu W."/>
            <person name="Pan J."/>
            <person name="Luo Z.H."/>
            <person name="Li M."/>
        </authorList>
    </citation>
    <scope>NUCLEOTIDE SEQUENCE [LARGE SCALE GENOMIC DNA]</scope>
    <source>
        <strain evidence="4">HyVt-113</strain>
    </source>
</reference>
<dbReference type="SUPFAM" id="SSF63380">
    <property type="entry name" value="Riboflavin synthase domain-like"/>
    <property type="match status" value="1"/>
</dbReference>
<protein>
    <submittedName>
        <fullName evidence="4">Sulfide/dihydroorotate dehydrogenase-like FAD/NAD-binding protein</fullName>
    </submittedName>
</protein>
<proteinExistence type="predicted"/>
<keyword evidence="2" id="KW-0411">Iron-sulfur</keyword>
<dbReference type="GO" id="GO:0006221">
    <property type="term" value="P:pyrimidine nucleotide biosynthetic process"/>
    <property type="evidence" value="ECO:0007669"/>
    <property type="project" value="InterPro"/>
</dbReference>
<dbReference type="Pfam" id="PF00175">
    <property type="entry name" value="NAD_binding_1"/>
    <property type="match status" value="1"/>
</dbReference>
<comment type="cofactor">
    <cofactor evidence="1">
        <name>FAD</name>
        <dbReference type="ChEBI" id="CHEBI:57692"/>
    </cofactor>
    <text evidence="1">Binds 1 FAD per subunit.</text>
</comment>
<dbReference type="GO" id="GO:0050660">
    <property type="term" value="F:flavin adenine dinucleotide binding"/>
    <property type="evidence" value="ECO:0007669"/>
    <property type="project" value="InterPro"/>
</dbReference>
<dbReference type="AlphaFoldDB" id="A0A7V0IAC1"/>
<dbReference type="GO" id="GO:0046872">
    <property type="term" value="F:metal ion binding"/>
    <property type="evidence" value="ECO:0007669"/>
    <property type="project" value="UniProtKB-KW"/>
</dbReference>
<comment type="cofactor">
    <cofactor evidence="2">
        <name>[2Fe-2S] cluster</name>
        <dbReference type="ChEBI" id="CHEBI:190135"/>
    </cofactor>
    <text evidence="2">Binds 1 [2Fe-2S] cluster per subunit.</text>
</comment>
<feature type="binding site" evidence="2">
    <location>
        <position position="238"/>
    </location>
    <ligand>
        <name>[2Fe-2S] cluster</name>
        <dbReference type="ChEBI" id="CHEBI:190135"/>
    </ligand>
</feature>
<dbReference type="Pfam" id="PF10418">
    <property type="entry name" value="DHODB_Fe-S_bind"/>
    <property type="match status" value="1"/>
</dbReference>
<dbReference type="InterPro" id="IPR012165">
    <property type="entry name" value="Cyt_c3_hydrogenase_gsu"/>
</dbReference>
<dbReference type="PROSITE" id="PS51384">
    <property type="entry name" value="FAD_FR"/>
    <property type="match status" value="1"/>
</dbReference>
<dbReference type="Pfam" id="PF00970">
    <property type="entry name" value="FAD_binding_6"/>
    <property type="match status" value="1"/>
</dbReference>
<dbReference type="PIRSF" id="PIRSF006816">
    <property type="entry name" value="Cyc3_hyd_g"/>
    <property type="match status" value="1"/>
</dbReference>
<dbReference type="GO" id="GO:0016491">
    <property type="term" value="F:oxidoreductase activity"/>
    <property type="evidence" value="ECO:0007669"/>
    <property type="project" value="InterPro"/>
</dbReference>
<evidence type="ECO:0000259" key="3">
    <source>
        <dbReference type="PROSITE" id="PS51384"/>
    </source>
</evidence>
<comment type="caution">
    <text evidence="4">The sequence shown here is derived from an EMBL/GenBank/DDBJ whole genome shotgun (WGS) entry which is preliminary data.</text>
</comment>
<feature type="domain" description="FAD-binding FR-type" evidence="3">
    <location>
        <begin position="1"/>
        <end position="96"/>
    </location>
</feature>
<dbReference type="Gene3D" id="3.40.50.80">
    <property type="entry name" value="Nucleotide-binding domain of ferredoxin-NADP reductase (FNR) module"/>
    <property type="match status" value="1"/>
</dbReference>
<name>A0A7V0IAC1_DESA2</name>
<keyword evidence="2" id="KW-0479">Metal-binding</keyword>
<dbReference type="SUPFAM" id="SSF52343">
    <property type="entry name" value="Ferredoxin reductase-like, C-terminal NADP-linked domain"/>
    <property type="match status" value="1"/>
</dbReference>
<evidence type="ECO:0000256" key="1">
    <source>
        <dbReference type="PIRSR" id="PIRSR006816-1"/>
    </source>
</evidence>
<dbReference type="PANTHER" id="PTHR43513:SF3">
    <property type="entry name" value="DIHYDROOROTATE DEHYDROGENASE B (NAD(+)), ELECTRON TRANSFER SUBUNIT-RELATED"/>
    <property type="match status" value="1"/>
</dbReference>
<dbReference type="InterPro" id="IPR001433">
    <property type="entry name" value="OxRdtase_FAD/NAD-bd"/>
</dbReference>
<keyword evidence="2" id="KW-0408">Iron</keyword>
<dbReference type="InterPro" id="IPR017927">
    <property type="entry name" value="FAD-bd_FR_type"/>
</dbReference>
<keyword evidence="1" id="KW-0285">Flavoprotein</keyword>
<dbReference type="PANTHER" id="PTHR43513">
    <property type="entry name" value="DIHYDROOROTATE DEHYDROGENASE B (NAD(+)), ELECTRON TRANSFER SUBUNIT"/>
    <property type="match status" value="1"/>
</dbReference>
<feature type="binding site" evidence="2">
    <location>
        <position position="226"/>
    </location>
    <ligand>
        <name>[2Fe-2S] cluster</name>
        <dbReference type="ChEBI" id="CHEBI:190135"/>
    </ligand>
</feature>
<gene>
    <name evidence="4" type="ORF">ENF30_02295</name>
</gene>
<accession>A0A7V0IAC1</accession>
<dbReference type="GO" id="GO:0051537">
    <property type="term" value="F:2 iron, 2 sulfur cluster binding"/>
    <property type="evidence" value="ECO:0007669"/>
    <property type="project" value="UniProtKB-KW"/>
</dbReference>
<sequence>MGFKILEKEVLGPNVKKIIVEAPHVTRKALPGQFVIIRVNETGERIPLTIAYADKEKGHLMIIFQEVGKTTKLLGTLEVGDEIADVVGPLGRPSEIEKFGTVACLGGGIGTAILMPLIRALKEKGNYVITILGFRTKDLIILEKELKEMSDEFYITTDDGSYGMKGFVTDKLKELLESGRKIDRVFSIGPVPMMKVTCDVTRPYGIKTIVSLNPIMVDGTGMCGACRVEVGGETKFVCVDGPDFDGHQVNFDLLMKRLKAYVDKEKISLELFEKERRK</sequence>
<feature type="binding site" evidence="1">
    <location>
        <begin position="63"/>
        <end position="65"/>
    </location>
    <ligand>
        <name>FAD</name>
        <dbReference type="ChEBI" id="CHEBI:57692"/>
    </ligand>
</feature>